<feature type="domain" description="Glutamyl-tRNA reductase N-terminal" evidence="17">
    <location>
        <begin position="6"/>
        <end position="156"/>
    </location>
</feature>
<dbReference type="InterPro" id="IPR015895">
    <property type="entry name" value="4pyrrol_synth_GluRdtase_N"/>
</dbReference>
<dbReference type="FunFam" id="3.30.460.30:FF:000001">
    <property type="entry name" value="Glutamyl-tRNA reductase"/>
    <property type="match status" value="1"/>
</dbReference>
<evidence type="ECO:0000256" key="14">
    <source>
        <dbReference type="RuleBase" id="RU000584"/>
    </source>
</evidence>
<feature type="binding site" evidence="9 11">
    <location>
        <position position="109"/>
    </location>
    <ligand>
        <name>substrate</name>
    </ligand>
</feature>
<evidence type="ECO:0000256" key="4">
    <source>
        <dbReference type="ARBA" id="ARBA00022857"/>
    </source>
</evidence>
<feature type="binding site" evidence="9 12">
    <location>
        <begin position="189"/>
        <end position="194"/>
    </location>
    <ligand>
        <name>NADP(+)</name>
        <dbReference type="ChEBI" id="CHEBI:58349"/>
    </ligand>
</feature>
<accession>A0A2U3ANH7</accession>
<feature type="binding site" evidence="9 11">
    <location>
        <begin position="49"/>
        <end position="52"/>
    </location>
    <ligand>
        <name>substrate</name>
    </ligand>
</feature>
<gene>
    <name evidence="9" type="primary">hemA</name>
    <name evidence="18" type="ORF">DEX24_03980</name>
</gene>
<dbReference type="InterPro" id="IPR000343">
    <property type="entry name" value="4pyrrol_synth_GluRdtase"/>
</dbReference>
<evidence type="ECO:0000313" key="18">
    <source>
        <dbReference type="EMBL" id="PWI26093.1"/>
    </source>
</evidence>
<dbReference type="InterPro" id="IPR036291">
    <property type="entry name" value="NAD(P)-bd_dom_sf"/>
</dbReference>
<feature type="domain" description="Tetrapyrrole biosynthesis glutamyl-tRNA reductase dimerisation" evidence="15">
    <location>
        <begin position="321"/>
        <end position="419"/>
    </location>
</feature>
<evidence type="ECO:0000256" key="13">
    <source>
        <dbReference type="PIRSR" id="PIRSR000445-4"/>
    </source>
</evidence>
<feature type="domain" description="Quinate/shikimate 5-dehydrogenase/glutamyl-tRNA reductase" evidence="16">
    <location>
        <begin position="171"/>
        <end position="306"/>
    </location>
</feature>
<comment type="function">
    <text evidence="9">Catalyzes the NADPH-dependent reduction of glutamyl-tRNA(Glu) to glutamate 1-semialdehyde (GSA).</text>
</comment>
<dbReference type="UniPathway" id="UPA00251">
    <property type="reaction ID" value="UER00316"/>
</dbReference>
<dbReference type="InterPro" id="IPR015896">
    <property type="entry name" value="4pyrrol_synth_GluRdtase_dimer"/>
</dbReference>
<dbReference type="SUPFAM" id="SSF51735">
    <property type="entry name" value="NAD(P)-binding Rossmann-fold domains"/>
    <property type="match status" value="1"/>
</dbReference>
<evidence type="ECO:0000313" key="19">
    <source>
        <dbReference type="Proteomes" id="UP000245938"/>
    </source>
</evidence>
<evidence type="ECO:0000256" key="5">
    <source>
        <dbReference type="ARBA" id="ARBA00023002"/>
    </source>
</evidence>
<dbReference type="Pfam" id="PF00745">
    <property type="entry name" value="GlutR_dimer"/>
    <property type="match status" value="1"/>
</dbReference>
<comment type="domain">
    <text evidence="9">Possesses an unusual extended V-shaped dimeric structure with each monomer consisting of three distinct domains arranged along a curved 'spinal' alpha-helix. The N-terminal catalytic domain specifically recognizes the glutamate moiety of the substrate. The second domain is the NADPH-binding domain, and the third C-terminal domain is responsible for dimerization.</text>
</comment>
<evidence type="ECO:0000256" key="12">
    <source>
        <dbReference type="PIRSR" id="PIRSR000445-3"/>
    </source>
</evidence>
<keyword evidence="5 9" id="KW-0560">Oxidoreductase</keyword>
<protein>
    <recommendedName>
        <fullName evidence="8 9">Glutamyl-tRNA reductase</fullName>
        <shortName evidence="9">GluTR</shortName>
        <ecNumber evidence="3 9">1.2.1.70</ecNumber>
    </recommendedName>
</protein>
<dbReference type="PANTHER" id="PTHR43120">
    <property type="entry name" value="GLUTAMYL-TRNA REDUCTASE 1, CHLOROPLASTIC"/>
    <property type="match status" value="1"/>
</dbReference>
<feature type="binding site" evidence="9 11">
    <location>
        <begin position="114"/>
        <end position="116"/>
    </location>
    <ligand>
        <name>substrate</name>
    </ligand>
</feature>
<feature type="active site" description="Nucleophile" evidence="9 10">
    <location>
        <position position="50"/>
    </location>
</feature>
<dbReference type="GO" id="GO:0008883">
    <property type="term" value="F:glutamyl-tRNA reductase activity"/>
    <property type="evidence" value="ECO:0007669"/>
    <property type="project" value="UniProtKB-UniRule"/>
</dbReference>
<comment type="similarity">
    <text evidence="2 9 14">Belongs to the glutamyl-tRNA reductase family.</text>
</comment>
<dbReference type="FunFam" id="3.40.50.720:FF:000031">
    <property type="entry name" value="Glutamyl-tRNA reductase"/>
    <property type="match status" value="1"/>
</dbReference>
<dbReference type="EMBL" id="QFVR01000004">
    <property type="protein sequence ID" value="PWI26093.1"/>
    <property type="molecule type" value="Genomic_DNA"/>
</dbReference>
<sequence>MHTIVVGLNYKTAPVEVREKFSITENALTEAMRALQNEKSILENVIISTCNRTEIYAVVDQLHTGRHYVKKFLANWFKIPVEDFESHLYIREDEASMEHLFKVTSGIDSMVLGETQILGQVKNSFLEAQEIGTTGTMFNQLFKQSVTFAKKAHDETAIGENAVSVSYAAVELGKKIFSSLEHKHVAILGAGKMGELAMENLYGSGVRKVTVLNRTLSKAELLAEKFHGTPKSMQELQCTLLEADILITSTGATNYVIDYELMQFVEKLRKGKPLFMVDIAVPRDIDPKVGELSNVFLYDIDDLHGIVESNLAEREKAASQITTMIDTELHDFQNWMDTLGVVPVIAALRNKATRIQEETMQSIENKMPDLTEREKKVLSKHTKSIVNQLLKEPILQAKELAGTADAKKQLALFQQIFGIEDDVEDEVEKQQLHDKERRQKASIVGEELQSKLSF</sequence>
<organism evidence="18 19">
    <name type="scientific">Kurthia sibirica</name>
    <dbReference type="NCBI Taxonomy" id="202750"/>
    <lineage>
        <taxon>Bacteria</taxon>
        <taxon>Bacillati</taxon>
        <taxon>Bacillota</taxon>
        <taxon>Bacilli</taxon>
        <taxon>Bacillales</taxon>
        <taxon>Caryophanaceae</taxon>
        <taxon>Kurthia</taxon>
    </lineage>
</organism>
<dbReference type="NCBIfam" id="TIGR01035">
    <property type="entry name" value="hemA"/>
    <property type="match status" value="1"/>
</dbReference>
<dbReference type="PANTHER" id="PTHR43120:SF1">
    <property type="entry name" value="GLUTAMYL-TRNA REDUCTASE 1, CHLOROPLASTIC"/>
    <property type="match status" value="1"/>
</dbReference>
<proteinExistence type="inferred from homology"/>
<dbReference type="CDD" id="cd05213">
    <property type="entry name" value="NAD_bind_Glutamyl_tRNA_reduct"/>
    <property type="match status" value="1"/>
</dbReference>
<dbReference type="Proteomes" id="UP000245938">
    <property type="component" value="Unassembled WGS sequence"/>
</dbReference>
<evidence type="ECO:0000259" key="17">
    <source>
        <dbReference type="Pfam" id="PF05201"/>
    </source>
</evidence>
<reference evidence="18 19" key="1">
    <citation type="submission" date="2018-05" db="EMBL/GenBank/DDBJ databases">
        <title>Kurthia sibirica genome sequence.</title>
        <authorList>
            <person name="Maclea K.S."/>
            <person name="Goen A.E."/>
        </authorList>
    </citation>
    <scope>NUCLEOTIDE SEQUENCE [LARGE SCALE GENOMIC DNA]</scope>
    <source>
        <strain evidence="18 19">ATCC 49154</strain>
    </source>
</reference>
<dbReference type="EC" id="1.2.1.70" evidence="3 9"/>
<evidence type="ECO:0000256" key="3">
    <source>
        <dbReference type="ARBA" id="ARBA00012970"/>
    </source>
</evidence>
<dbReference type="PROSITE" id="PS00747">
    <property type="entry name" value="GLUTR"/>
    <property type="match status" value="1"/>
</dbReference>
<dbReference type="Pfam" id="PF05201">
    <property type="entry name" value="GlutR_N"/>
    <property type="match status" value="1"/>
</dbReference>
<name>A0A2U3ANH7_9BACL</name>
<dbReference type="InterPro" id="IPR006151">
    <property type="entry name" value="Shikm_DH/Glu-tRNA_Rdtase"/>
</dbReference>
<evidence type="ECO:0000256" key="6">
    <source>
        <dbReference type="ARBA" id="ARBA00023244"/>
    </source>
</evidence>
<dbReference type="OrthoDB" id="110209at2"/>
<dbReference type="SUPFAM" id="SSF69075">
    <property type="entry name" value="Glutamyl tRNA-reductase dimerization domain"/>
    <property type="match status" value="1"/>
</dbReference>
<comment type="subunit">
    <text evidence="9">Homodimer.</text>
</comment>
<dbReference type="Gene3D" id="3.40.50.720">
    <property type="entry name" value="NAD(P)-binding Rossmann-like Domain"/>
    <property type="match status" value="1"/>
</dbReference>
<dbReference type="Pfam" id="PF01488">
    <property type="entry name" value="Shikimate_DH"/>
    <property type="match status" value="1"/>
</dbReference>
<keyword evidence="19" id="KW-1185">Reference proteome</keyword>
<dbReference type="AlphaFoldDB" id="A0A2U3ANH7"/>
<dbReference type="RefSeq" id="WP_109305116.1">
    <property type="nucleotide sequence ID" value="NZ_BJUF01000043.1"/>
</dbReference>
<evidence type="ECO:0000259" key="16">
    <source>
        <dbReference type="Pfam" id="PF01488"/>
    </source>
</evidence>
<keyword evidence="6 9" id="KW-0627">Porphyrin biosynthesis</keyword>
<evidence type="ECO:0000256" key="8">
    <source>
        <dbReference type="ARBA" id="ARBA00068659"/>
    </source>
</evidence>
<dbReference type="Gene3D" id="3.30.460.30">
    <property type="entry name" value="Glutamyl-tRNA reductase, N-terminal domain"/>
    <property type="match status" value="1"/>
</dbReference>
<evidence type="ECO:0000256" key="2">
    <source>
        <dbReference type="ARBA" id="ARBA00005916"/>
    </source>
</evidence>
<dbReference type="InterPro" id="IPR036453">
    <property type="entry name" value="GluRdtase_dimer_dom_sf"/>
</dbReference>
<dbReference type="SUPFAM" id="SSF69742">
    <property type="entry name" value="Glutamyl tRNA-reductase catalytic, N-terminal domain"/>
    <property type="match status" value="1"/>
</dbReference>
<comment type="catalytic activity">
    <reaction evidence="7 9 14">
        <text>(S)-4-amino-5-oxopentanoate + tRNA(Glu) + NADP(+) = L-glutamyl-tRNA(Glu) + NADPH + H(+)</text>
        <dbReference type="Rhea" id="RHEA:12344"/>
        <dbReference type="Rhea" id="RHEA-COMP:9663"/>
        <dbReference type="Rhea" id="RHEA-COMP:9680"/>
        <dbReference type="ChEBI" id="CHEBI:15378"/>
        <dbReference type="ChEBI" id="CHEBI:57501"/>
        <dbReference type="ChEBI" id="CHEBI:57783"/>
        <dbReference type="ChEBI" id="CHEBI:58349"/>
        <dbReference type="ChEBI" id="CHEBI:78442"/>
        <dbReference type="ChEBI" id="CHEBI:78520"/>
        <dbReference type="EC" id="1.2.1.70"/>
    </reaction>
</comment>
<evidence type="ECO:0000256" key="1">
    <source>
        <dbReference type="ARBA" id="ARBA00005059"/>
    </source>
</evidence>
<comment type="miscellaneous">
    <text evidence="9">During catalysis, the active site Cys acts as a nucleophile attacking the alpha-carbonyl group of tRNA-bound glutamate with the formation of a thioester intermediate between enzyme and glutamate, and the concomitant release of tRNA(Glu). The thioester intermediate is finally reduced by direct hydride transfer from NADPH, to form the product GSA.</text>
</comment>
<dbReference type="HAMAP" id="MF_00087">
    <property type="entry name" value="Glu_tRNA_reductase"/>
    <property type="match status" value="1"/>
</dbReference>
<dbReference type="GO" id="GO:0050661">
    <property type="term" value="F:NADP binding"/>
    <property type="evidence" value="ECO:0007669"/>
    <property type="project" value="InterPro"/>
</dbReference>
<keyword evidence="4 9" id="KW-0521">NADP</keyword>
<feature type="site" description="Important for activity" evidence="9 13">
    <location>
        <position position="99"/>
    </location>
</feature>
<comment type="caution">
    <text evidence="18">The sequence shown here is derived from an EMBL/GenBank/DDBJ whole genome shotgun (WGS) entry which is preliminary data.</text>
</comment>
<evidence type="ECO:0000256" key="7">
    <source>
        <dbReference type="ARBA" id="ARBA00047464"/>
    </source>
</evidence>
<feature type="binding site" evidence="9 11">
    <location>
        <position position="120"/>
    </location>
    <ligand>
        <name>substrate</name>
    </ligand>
</feature>
<dbReference type="PIRSF" id="PIRSF000445">
    <property type="entry name" value="4pyrrol_synth_GluRdtase"/>
    <property type="match status" value="1"/>
</dbReference>
<evidence type="ECO:0000259" key="15">
    <source>
        <dbReference type="Pfam" id="PF00745"/>
    </source>
</evidence>
<dbReference type="InterPro" id="IPR036343">
    <property type="entry name" value="GluRdtase_N_sf"/>
</dbReference>
<evidence type="ECO:0000256" key="10">
    <source>
        <dbReference type="PIRSR" id="PIRSR000445-1"/>
    </source>
</evidence>
<evidence type="ECO:0000256" key="9">
    <source>
        <dbReference type="HAMAP-Rule" id="MF_00087"/>
    </source>
</evidence>
<comment type="pathway">
    <text evidence="1 9 14">Porphyrin-containing compound metabolism; protoporphyrin-IX biosynthesis; 5-aminolevulinate from L-glutamyl-tRNA(Glu): step 1/2.</text>
</comment>
<evidence type="ECO:0000256" key="11">
    <source>
        <dbReference type="PIRSR" id="PIRSR000445-2"/>
    </source>
</evidence>
<dbReference type="InterPro" id="IPR018214">
    <property type="entry name" value="GluRdtase_CS"/>
</dbReference>
<dbReference type="GO" id="GO:0006782">
    <property type="term" value="P:protoporphyrinogen IX biosynthetic process"/>
    <property type="evidence" value="ECO:0007669"/>
    <property type="project" value="UniProtKB-UniRule"/>
</dbReference>